<feature type="transmembrane region" description="Helical" evidence="2">
    <location>
        <begin position="133"/>
        <end position="153"/>
    </location>
</feature>
<gene>
    <name evidence="3" type="ORF">HPB51_020505</name>
</gene>
<evidence type="ECO:0000256" key="1">
    <source>
        <dbReference type="SAM" id="MobiDB-lite"/>
    </source>
</evidence>
<sequence>MLTGAWWNVKTPTIRNCWRKAGLIKAPAQVEDNLEEDHSNPGDLWTEVEELLPDVSSFDDYAESDSTALTSADMTTEEIVNSVRDVSSDDDDDPKEEDSVSPNTEEDETISHSDVLVSFLSIKMSFCLRSRTAYAALFLLSTTSATFMFQFSLF</sequence>
<keyword evidence="2" id="KW-1133">Transmembrane helix</keyword>
<evidence type="ECO:0000313" key="4">
    <source>
        <dbReference type="Proteomes" id="UP000821866"/>
    </source>
</evidence>
<reference evidence="3" key="1">
    <citation type="journal article" date="2020" name="Cell">
        <title>Large-Scale Comparative Analyses of Tick Genomes Elucidate Their Genetic Diversity and Vector Capacities.</title>
        <authorList>
            <consortium name="Tick Genome and Microbiome Consortium (TIGMIC)"/>
            <person name="Jia N."/>
            <person name="Wang J."/>
            <person name="Shi W."/>
            <person name="Du L."/>
            <person name="Sun Y."/>
            <person name="Zhan W."/>
            <person name="Jiang J.F."/>
            <person name="Wang Q."/>
            <person name="Zhang B."/>
            <person name="Ji P."/>
            <person name="Bell-Sakyi L."/>
            <person name="Cui X.M."/>
            <person name="Yuan T.T."/>
            <person name="Jiang B.G."/>
            <person name="Yang W.F."/>
            <person name="Lam T.T."/>
            <person name="Chang Q.C."/>
            <person name="Ding S.J."/>
            <person name="Wang X.J."/>
            <person name="Zhu J.G."/>
            <person name="Ruan X.D."/>
            <person name="Zhao L."/>
            <person name="Wei J.T."/>
            <person name="Ye R.Z."/>
            <person name="Que T.C."/>
            <person name="Du C.H."/>
            <person name="Zhou Y.H."/>
            <person name="Cheng J.X."/>
            <person name="Dai P.F."/>
            <person name="Guo W.B."/>
            <person name="Han X.H."/>
            <person name="Huang E.J."/>
            <person name="Li L.F."/>
            <person name="Wei W."/>
            <person name="Gao Y.C."/>
            <person name="Liu J.Z."/>
            <person name="Shao H.Z."/>
            <person name="Wang X."/>
            <person name="Wang C.C."/>
            <person name="Yang T.C."/>
            <person name="Huo Q.B."/>
            <person name="Li W."/>
            <person name="Chen H.Y."/>
            <person name="Chen S.E."/>
            <person name="Zhou L.G."/>
            <person name="Ni X.B."/>
            <person name="Tian J.H."/>
            <person name="Sheng Y."/>
            <person name="Liu T."/>
            <person name="Pan Y.S."/>
            <person name="Xia L.Y."/>
            <person name="Li J."/>
            <person name="Zhao F."/>
            <person name="Cao W.C."/>
        </authorList>
    </citation>
    <scope>NUCLEOTIDE SEQUENCE</scope>
    <source>
        <strain evidence="3">Rmic-2018</strain>
    </source>
</reference>
<reference evidence="3" key="2">
    <citation type="submission" date="2021-09" db="EMBL/GenBank/DDBJ databases">
        <authorList>
            <person name="Jia N."/>
            <person name="Wang J."/>
            <person name="Shi W."/>
            <person name="Du L."/>
            <person name="Sun Y."/>
            <person name="Zhan W."/>
            <person name="Jiang J."/>
            <person name="Wang Q."/>
            <person name="Zhang B."/>
            <person name="Ji P."/>
            <person name="Sakyi L.B."/>
            <person name="Cui X."/>
            <person name="Yuan T."/>
            <person name="Jiang B."/>
            <person name="Yang W."/>
            <person name="Lam T.T.-Y."/>
            <person name="Chang Q."/>
            <person name="Ding S."/>
            <person name="Wang X."/>
            <person name="Zhu J."/>
            <person name="Ruan X."/>
            <person name="Zhao L."/>
            <person name="Wei J."/>
            <person name="Que T."/>
            <person name="Du C."/>
            <person name="Cheng J."/>
            <person name="Dai P."/>
            <person name="Han X."/>
            <person name="Huang E."/>
            <person name="Gao Y."/>
            <person name="Liu J."/>
            <person name="Shao H."/>
            <person name="Ye R."/>
            <person name="Li L."/>
            <person name="Wei W."/>
            <person name="Wang X."/>
            <person name="Wang C."/>
            <person name="Huo Q."/>
            <person name="Li W."/>
            <person name="Guo W."/>
            <person name="Chen H."/>
            <person name="Chen S."/>
            <person name="Zhou L."/>
            <person name="Zhou L."/>
            <person name="Ni X."/>
            <person name="Tian J."/>
            <person name="Zhou Y."/>
            <person name="Sheng Y."/>
            <person name="Liu T."/>
            <person name="Pan Y."/>
            <person name="Xia L."/>
            <person name="Li J."/>
            <person name="Zhao F."/>
            <person name="Cao W."/>
        </authorList>
    </citation>
    <scope>NUCLEOTIDE SEQUENCE</scope>
    <source>
        <strain evidence="3">Rmic-2018</strain>
        <tissue evidence="3">Larvae</tissue>
    </source>
</reference>
<comment type="caution">
    <text evidence="3">The sequence shown here is derived from an EMBL/GenBank/DDBJ whole genome shotgun (WGS) entry which is preliminary data.</text>
</comment>
<organism evidence="3 4">
    <name type="scientific">Rhipicephalus microplus</name>
    <name type="common">Cattle tick</name>
    <name type="synonym">Boophilus microplus</name>
    <dbReference type="NCBI Taxonomy" id="6941"/>
    <lineage>
        <taxon>Eukaryota</taxon>
        <taxon>Metazoa</taxon>
        <taxon>Ecdysozoa</taxon>
        <taxon>Arthropoda</taxon>
        <taxon>Chelicerata</taxon>
        <taxon>Arachnida</taxon>
        <taxon>Acari</taxon>
        <taxon>Parasitiformes</taxon>
        <taxon>Ixodida</taxon>
        <taxon>Ixodoidea</taxon>
        <taxon>Ixodidae</taxon>
        <taxon>Rhipicephalinae</taxon>
        <taxon>Rhipicephalus</taxon>
        <taxon>Boophilus</taxon>
    </lineage>
</organism>
<evidence type="ECO:0000313" key="3">
    <source>
        <dbReference type="EMBL" id="KAH8028927.1"/>
    </source>
</evidence>
<proteinExistence type="predicted"/>
<keyword evidence="4" id="KW-1185">Reference proteome</keyword>
<keyword evidence="2" id="KW-0472">Membrane</keyword>
<keyword evidence="2" id="KW-0812">Transmembrane</keyword>
<evidence type="ECO:0008006" key="5">
    <source>
        <dbReference type="Google" id="ProtNLM"/>
    </source>
</evidence>
<feature type="region of interest" description="Disordered" evidence="1">
    <location>
        <begin position="83"/>
        <end position="108"/>
    </location>
</feature>
<name>A0A9J6E378_RHIMP</name>
<evidence type="ECO:0000256" key="2">
    <source>
        <dbReference type="SAM" id="Phobius"/>
    </source>
</evidence>
<protein>
    <recommendedName>
        <fullName evidence="5">Tick transposon</fullName>
    </recommendedName>
</protein>
<dbReference type="Proteomes" id="UP000821866">
    <property type="component" value="Chromosome 4"/>
</dbReference>
<accession>A0A9J6E378</accession>
<dbReference type="EMBL" id="JABSTU010000006">
    <property type="protein sequence ID" value="KAH8028927.1"/>
    <property type="molecule type" value="Genomic_DNA"/>
</dbReference>
<dbReference type="AlphaFoldDB" id="A0A9J6E378"/>